<evidence type="ECO:0000256" key="2">
    <source>
        <dbReference type="ARBA" id="ARBA00022614"/>
    </source>
</evidence>
<dbReference type="PRINTS" id="PR00364">
    <property type="entry name" value="DISEASERSIST"/>
</dbReference>
<dbReference type="InterPro" id="IPR002182">
    <property type="entry name" value="NB-ARC"/>
</dbReference>
<evidence type="ECO:0000313" key="10">
    <source>
        <dbReference type="EMBL" id="KAJ6752282.1"/>
    </source>
</evidence>
<comment type="similarity">
    <text evidence="1">Belongs to the disease resistance NB-LRR family.</text>
</comment>
<keyword evidence="6" id="KW-0067">ATP-binding</keyword>
<reference evidence="10" key="2">
    <citation type="journal article" date="2023" name="Int. J. Mol. Sci.">
        <title>De Novo Assembly and Annotation of 11 Diverse Shrub Willow (Salix) Genomes Reveals Novel Gene Organization in Sex-Linked Regions.</title>
        <authorList>
            <person name="Hyden B."/>
            <person name="Feng K."/>
            <person name="Yates T.B."/>
            <person name="Jawdy S."/>
            <person name="Cereghino C."/>
            <person name="Smart L.B."/>
            <person name="Muchero W."/>
        </authorList>
    </citation>
    <scope>NUCLEOTIDE SEQUENCE [LARGE SCALE GENOMIC DNA]</scope>
    <source>
        <tissue evidence="10">Shoot tip</tissue>
    </source>
</reference>
<proteinExistence type="inferred from homology"/>
<dbReference type="SUPFAM" id="SSF52058">
    <property type="entry name" value="L domain-like"/>
    <property type="match status" value="2"/>
</dbReference>
<sequence length="1988" mass="223681">MPILLVMTHSHRRNSYFSDFSDWWKMEIVSAVVSKIAELSAEPVIKQFSYMFCFNNFVKEFSEQWRSLALARHPVQHAVDVAIRNAEEIDNDVNKWLEDAKKALAVYGLQDAVDVATKNAEEIEIDVNKWLEDAKNEMEGENRLENEKGKNGKCFTWCPKWICQFKLSKALEKKTETLRKLEEESKKFQKVGHKEPPQDVAFLPSKDIIPSESSKEAFQQIMKALKDDNVNMIGLYGMGGVGKTTLVEEVGRIAKESHLFDEVLLATLSQNPNVMYIQNRIAESLGLHFHEETVEGRANRLWQRLKTEKKLLVILDDVWQHVELKEIGIPVGDDHRGCKVLLTTRDRDICSLMQCQQNVLLRILSENEAWALFKINAGLRDEGSNLNTVAKEVARECQGLPIALVTVGKALRDKSVVEWEVASTKLKNNQLPHTERNGEQKSAYGCLKLSYDYLKHEETKLCFLLCCLFPEDYNIPMEDLTRYAVGYGIHQDVESIEDARKQVLVEIKTLKDCCMLLGTETLKVKMHDLVRDVAIQIASKEHGFMVKAGVGLKEWPRSNKSFEGCTTISLMGNQLTELPEGLACPQLKVLLLELGEDLNVPKRFFEGMIEIEVLSLKGGCLSLQSLEFSMNLQSLLLIKCKCNDLISLRKLQRLEILGFIGCSSVKELPDEIGELKELRLLDVTDCTRLIRIPVNLIGGLKKLEELLIGGDSFKGWGVVGCDSTGGMNASLTELNSLSHFAVLSLKIPRVECIPRDFVFPRLLKYDIVLGNGYSRTAHPTSTRLYLYDISAASLNAKTFEQLFPTVSQIGFIKVEGLENIALSCDQMTSHGHGSQKDFFQRLEDVYVYGCWDIHTLFPAKWRQALNNLTSVEIQDCKSLEDVFELGDANEGSSEVNDLQLLSSLTRLVLRRLPELKCIWKGPTRHVSLRSLVHLQLWSLDKLTFIFTPHLAQSLVHLETLEIYNCSGLKHLIGEKDDEREIIPESLGFPQQRELSLSRPTNFTVQLPSLQVLAIEGHEELGDFLAQLQGLTNLREIRFTQCKGAQDRRTGHELSNLRLEKLELNSMPDMRCIWKGLVLSHLTTLKVYGCQKLTHVFTGSSMVASLVQLQSLDISDCSELEQIIAKEKDDEREIIQDSLGFPKLKTLSISGSHKLEDVFPVSVSPSLLNLEKMNIVRCANLKQIFYSGEGDAHTSDGVISFPRLRELSLSSGCSLFGPKHFTAQLPSLKVLAIDGHEELGDLLAQLQGLTNLRAIYITSCKGAQHLMQAGSFVPNRRTGHEWWQALKNLATMNIGYCESLEEVFELGEAGEGINEEKELRLLSSLTRLELNRLPELKCIWKGPTRHVSLQSLVHLELWSLNKLTFIFTPHLAQSLVHLETLEIKQCGELKHLIREKDDEREIIQESIRFPKLKTLLIRGCDKLEYVFPVSVSPSLLNLEEMEIAFGANLKQIFYSGEGDALTRDGIINIPQLRKFTLSNCCSVFGPRNFTAQLPSLQVLAIEGHEELGDLLAQLQGHTNMREIRITCCKGAHDLMQAGHELSLLSLEKLDLRSLPDMRCIWKGLVLSHLTILDVSFCDKLTHVFTGSMVASLVQLQDLTISYCSELEQIIAKDNDDEKDQILSGSDLQSLCFPNLCKVYISGCNKLRSLFPVAMASGLPKLETLTVGDSSQLMGVFEKDDDASPVNVEKQMEFPNLSFLWLYNLPSIVWFSLGCDDFLFPRLGDLTVDECPKLTTQFARKSNGSTSAQSEGHTNLRTMSIKNCKSAQDRRTGHELSLLSLEKLDLNSMPDMRCIWKGLVLSHLTSLKVSRCQKLTHVFTGSMVASLAQLQFLRISHCEELEQIIAKDNDDEKGQILSGSDLQSLCFPNLCKVYIRGCNKLRSLFPVSMTSGLPKLERLAVTNSSQLLGVFGKDDDASPVNVEKQMVFPNLSFLRLYNLPSIVCFSLGCDDFLFPRMEDLTVDECPKLTTKFANKANGSTSAQSEVSQNS</sequence>
<evidence type="ECO:0000256" key="4">
    <source>
        <dbReference type="ARBA" id="ARBA00022741"/>
    </source>
</evidence>
<organism evidence="10 11">
    <name type="scientific">Salix viminalis</name>
    <name type="common">Common osier</name>
    <name type="synonym">Basket willow</name>
    <dbReference type="NCBI Taxonomy" id="40686"/>
    <lineage>
        <taxon>Eukaryota</taxon>
        <taxon>Viridiplantae</taxon>
        <taxon>Streptophyta</taxon>
        <taxon>Embryophyta</taxon>
        <taxon>Tracheophyta</taxon>
        <taxon>Spermatophyta</taxon>
        <taxon>Magnoliopsida</taxon>
        <taxon>eudicotyledons</taxon>
        <taxon>Gunneridae</taxon>
        <taxon>Pentapetalae</taxon>
        <taxon>rosids</taxon>
        <taxon>fabids</taxon>
        <taxon>Malpighiales</taxon>
        <taxon>Salicaceae</taxon>
        <taxon>Saliceae</taxon>
        <taxon>Salix</taxon>
    </lineage>
</organism>
<comment type="caution">
    <text evidence="10">The sequence shown here is derived from an EMBL/GenBank/DDBJ whole genome shotgun (WGS) entry which is preliminary data.</text>
</comment>
<evidence type="ECO:0000313" key="11">
    <source>
        <dbReference type="Proteomes" id="UP001151529"/>
    </source>
</evidence>
<dbReference type="GO" id="GO:0006952">
    <property type="term" value="P:defense response"/>
    <property type="evidence" value="ECO:0007669"/>
    <property type="project" value="UniProtKB-KW"/>
</dbReference>
<evidence type="ECO:0000256" key="1">
    <source>
        <dbReference type="ARBA" id="ARBA00008894"/>
    </source>
</evidence>
<evidence type="ECO:0000259" key="9">
    <source>
        <dbReference type="Pfam" id="PF23247"/>
    </source>
</evidence>
<evidence type="ECO:0000256" key="5">
    <source>
        <dbReference type="ARBA" id="ARBA00022821"/>
    </source>
</evidence>
<dbReference type="Proteomes" id="UP001151529">
    <property type="component" value="Chromosome 16"/>
</dbReference>
<keyword evidence="7" id="KW-0175">Coiled coil</keyword>
<dbReference type="SUPFAM" id="SSF52047">
    <property type="entry name" value="RNI-like"/>
    <property type="match status" value="2"/>
</dbReference>
<feature type="domain" description="Disease resistance protein At4g27190-like leucine-rich repeats" evidence="9">
    <location>
        <begin position="1399"/>
        <end position="1478"/>
    </location>
</feature>
<dbReference type="Gene3D" id="3.40.50.300">
    <property type="entry name" value="P-loop containing nucleotide triphosphate hydrolases"/>
    <property type="match status" value="1"/>
</dbReference>
<dbReference type="Pfam" id="PF00931">
    <property type="entry name" value="NB-ARC"/>
    <property type="match status" value="1"/>
</dbReference>
<reference evidence="10" key="1">
    <citation type="submission" date="2022-11" db="EMBL/GenBank/DDBJ databases">
        <authorList>
            <person name="Hyden B.L."/>
            <person name="Feng K."/>
            <person name="Yates T."/>
            <person name="Jawdy S."/>
            <person name="Smart L.B."/>
            <person name="Muchero W."/>
        </authorList>
    </citation>
    <scope>NUCLEOTIDE SEQUENCE</scope>
    <source>
        <tissue evidence="10">Shoot tip</tissue>
    </source>
</reference>
<feature type="domain" description="Disease resistance protein At4g27190-like leucine-rich repeats" evidence="9">
    <location>
        <begin position="1283"/>
        <end position="1386"/>
    </location>
</feature>
<dbReference type="PANTHER" id="PTHR33463:SF135">
    <property type="entry name" value="RESISTANCE PROTEIN RPS2, PUTATIVE-RELATED"/>
    <property type="match status" value="1"/>
</dbReference>
<evidence type="ECO:0000256" key="6">
    <source>
        <dbReference type="ARBA" id="ARBA00022840"/>
    </source>
</evidence>
<dbReference type="InterPro" id="IPR032675">
    <property type="entry name" value="LRR_dom_sf"/>
</dbReference>
<feature type="domain" description="Disease resistance protein At4g27190-like leucine-rich repeats" evidence="9">
    <location>
        <begin position="1860"/>
        <end position="1971"/>
    </location>
</feature>
<feature type="domain" description="NB-ARC" evidence="8">
    <location>
        <begin position="217"/>
        <end position="377"/>
    </location>
</feature>
<evidence type="ECO:0000256" key="3">
    <source>
        <dbReference type="ARBA" id="ARBA00022737"/>
    </source>
</evidence>
<dbReference type="Gene3D" id="1.10.10.10">
    <property type="entry name" value="Winged helix-like DNA-binding domain superfamily/Winged helix DNA-binding domain"/>
    <property type="match status" value="1"/>
</dbReference>
<dbReference type="Pfam" id="PF23247">
    <property type="entry name" value="LRR_RPS2"/>
    <property type="match status" value="8"/>
</dbReference>
<feature type="domain" description="Disease resistance protein At4g27190-like leucine-rich repeats" evidence="9">
    <location>
        <begin position="1618"/>
        <end position="1763"/>
    </location>
</feature>
<dbReference type="InterPro" id="IPR057135">
    <property type="entry name" value="At4g27190-like_LRR"/>
</dbReference>
<evidence type="ECO:0000259" key="8">
    <source>
        <dbReference type="Pfam" id="PF00931"/>
    </source>
</evidence>
<keyword evidence="3" id="KW-0677">Repeat</keyword>
<feature type="domain" description="Disease resistance protein At4g27190-like leucine-rich repeats" evidence="9">
    <location>
        <begin position="1007"/>
        <end position="1116"/>
    </location>
</feature>
<keyword evidence="4" id="KW-0547">Nucleotide-binding</keyword>
<name>A0A9Q0VPD3_SALVM</name>
<dbReference type="EMBL" id="JAPFFL010000001">
    <property type="protein sequence ID" value="KAJ6752282.1"/>
    <property type="molecule type" value="Genomic_DNA"/>
</dbReference>
<evidence type="ECO:0008006" key="12">
    <source>
        <dbReference type="Google" id="ProtNLM"/>
    </source>
</evidence>
<dbReference type="PANTHER" id="PTHR33463">
    <property type="entry name" value="NB-ARC DOMAIN-CONTAINING PROTEIN-RELATED"/>
    <property type="match status" value="1"/>
</dbReference>
<feature type="domain" description="Disease resistance protein At4g27190-like leucine-rich repeats" evidence="9">
    <location>
        <begin position="1130"/>
        <end position="1209"/>
    </location>
</feature>
<keyword evidence="11" id="KW-1185">Reference proteome</keyword>
<dbReference type="SUPFAM" id="SSF52540">
    <property type="entry name" value="P-loop containing nucleoside triphosphate hydrolases"/>
    <property type="match status" value="1"/>
</dbReference>
<dbReference type="FunFam" id="3.40.50.300:FF:001091">
    <property type="entry name" value="Probable disease resistance protein At1g61300"/>
    <property type="match status" value="1"/>
</dbReference>
<feature type="domain" description="Disease resistance protein At4g27190-like leucine-rich repeats" evidence="9">
    <location>
        <begin position="829"/>
        <end position="965"/>
    </location>
</feature>
<keyword evidence="2" id="KW-0433">Leucine-rich repeat</keyword>
<dbReference type="InterPro" id="IPR027417">
    <property type="entry name" value="P-loop_NTPase"/>
</dbReference>
<dbReference type="GO" id="GO:0043531">
    <property type="term" value="F:ADP binding"/>
    <property type="evidence" value="ECO:0007669"/>
    <property type="project" value="InterPro"/>
</dbReference>
<dbReference type="InterPro" id="IPR036388">
    <property type="entry name" value="WH-like_DNA-bd_sf"/>
</dbReference>
<feature type="coiled-coil region" evidence="7">
    <location>
        <begin position="164"/>
        <end position="191"/>
    </location>
</feature>
<dbReference type="OrthoDB" id="998547at2759"/>
<accession>A0A9Q0VPD3</accession>
<protein>
    <recommendedName>
        <fullName evidence="12">AAA+ ATPase domain-containing protein</fullName>
    </recommendedName>
</protein>
<dbReference type="Gene3D" id="1.10.8.430">
    <property type="entry name" value="Helical domain of apoptotic protease-activating factors"/>
    <property type="match status" value="1"/>
</dbReference>
<dbReference type="Gene3D" id="3.80.10.10">
    <property type="entry name" value="Ribonuclease Inhibitor"/>
    <property type="match status" value="7"/>
</dbReference>
<feature type="domain" description="Disease resistance protein At4g27190-like leucine-rich repeats" evidence="9">
    <location>
        <begin position="1493"/>
        <end position="1602"/>
    </location>
</feature>
<dbReference type="GO" id="GO:0005524">
    <property type="term" value="F:ATP binding"/>
    <property type="evidence" value="ECO:0007669"/>
    <property type="project" value="UniProtKB-KW"/>
</dbReference>
<keyword evidence="5" id="KW-0611">Plant defense</keyword>
<dbReference type="InterPro" id="IPR050905">
    <property type="entry name" value="Plant_NBS-LRR"/>
</dbReference>
<gene>
    <name evidence="10" type="ORF">OIU85_002686</name>
</gene>
<evidence type="ECO:0000256" key="7">
    <source>
        <dbReference type="SAM" id="Coils"/>
    </source>
</evidence>
<dbReference type="InterPro" id="IPR042197">
    <property type="entry name" value="Apaf_helical"/>
</dbReference>